<feature type="repeat" description="WD" evidence="3">
    <location>
        <begin position="896"/>
        <end position="940"/>
    </location>
</feature>
<dbReference type="InterPro" id="IPR015943">
    <property type="entry name" value="WD40/YVTN_repeat-like_dom_sf"/>
</dbReference>
<feature type="repeat" description="WD" evidence="3">
    <location>
        <begin position="1034"/>
        <end position="1078"/>
    </location>
</feature>
<keyword evidence="2" id="KW-0677">Repeat</keyword>
<reference evidence="6" key="1">
    <citation type="journal article" date="2019" name="Int. J. Syst. Evol. Microbiol.">
        <title>The Global Catalogue of Microorganisms (GCM) 10K type strain sequencing project: providing services to taxonomists for standard genome sequencing and annotation.</title>
        <authorList>
            <consortium name="The Broad Institute Genomics Platform"/>
            <consortium name="The Broad Institute Genome Sequencing Center for Infectious Disease"/>
            <person name="Wu L."/>
            <person name="Ma J."/>
        </authorList>
    </citation>
    <scope>NUCLEOTIDE SEQUENCE [LARGE SCALE GENOMIC DNA]</scope>
    <source>
        <strain evidence="6">JCM 17138</strain>
    </source>
</reference>
<dbReference type="Pfam" id="PF00400">
    <property type="entry name" value="WD40"/>
    <property type="match status" value="11"/>
</dbReference>
<evidence type="ECO:0000256" key="1">
    <source>
        <dbReference type="ARBA" id="ARBA00022574"/>
    </source>
</evidence>
<protein>
    <recommendedName>
        <fullName evidence="7">Peptidase C14 caspase domain-containing protein</fullName>
    </recommendedName>
</protein>
<feature type="repeat" description="WD" evidence="3">
    <location>
        <begin position="1220"/>
        <end position="1264"/>
    </location>
</feature>
<dbReference type="PROSITE" id="PS50082">
    <property type="entry name" value="WD_REPEATS_2"/>
    <property type="match status" value="11"/>
</dbReference>
<dbReference type="PANTHER" id="PTHR22847">
    <property type="entry name" value="WD40 REPEAT PROTEIN"/>
    <property type="match status" value="1"/>
</dbReference>
<name>A0ABP7IV88_9ACTN</name>
<dbReference type="Proteomes" id="UP001501009">
    <property type="component" value="Unassembled WGS sequence"/>
</dbReference>
<gene>
    <name evidence="5" type="ORF">GCM10022403_071250</name>
</gene>
<feature type="repeat" description="WD" evidence="3">
    <location>
        <begin position="1357"/>
        <end position="1392"/>
    </location>
</feature>
<evidence type="ECO:0008006" key="7">
    <source>
        <dbReference type="Google" id="ProtNLM"/>
    </source>
</evidence>
<dbReference type="PRINTS" id="PR00320">
    <property type="entry name" value="GPROTEINBRPT"/>
</dbReference>
<feature type="repeat" description="WD" evidence="3">
    <location>
        <begin position="1266"/>
        <end position="1310"/>
    </location>
</feature>
<dbReference type="SMART" id="SM00320">
    <property type="entry name" value="WD40"/>
    <property type="match status" value="13"/>
</dbReference>
<feature type="repeat" description="WD" evidence="3">
    <location>
        <begin position="988"/>
        <end position="1032"/>
    </location>
</feature>
<accession>A0ABP7IV88</accession>
<feature type="repeat" description="WD" evidence="3">
    <location>
        <begin position="803"/>
        <end position="847"/>
    </location>
</feature>
<dbReference type="InterPro" id="IPR011047">
    <property type="entry name" value="Quinoprotein_ADH-like_sf"/>
</dbReference>
<evidence type="ECO:0000256" key="3">
    <source>
        <dbReference type="PROSITE-ProRule" id="PRU00221"/>
    </source>
</evidence>
<dbReference type="InterPro" id="IPR001680">
    <property type="entry name" value="WD40_rpt"/>
</dbReference>
<evidence type="ECO:0000313" key="5">
    <source>
        <dbReference type="EMBL" id="GAA3827799.1"/>
    </source>
</evidence>
<dbReference type="RefSeq" id="WP_275776450.1">
    <property type="nucleotide sequence ID" value="NZ_BAABDE010000028.1"/>
</dbReference>
<organism evidence="5 6">
    <name type="scientific">Streptomyces coacervatus</name>
    <dbReference type="NCBI Taxonomy" id="647381"/>
    <lineage>
        <taxon>Bacteria</taxon>
        <taxon>Bacillati</taxon>
        <taxon>Actinomycetota</taxon>
        <taxon>Actinomycetes</taxon>
        <taxon>Kitasatosporales</taxon>
        <taxon>Streptomycetaceae</taxon>
        <taxon>Streptomyces</taxon>
    </lineage>
</organism>
<dbReference type="PROSITE" id="PS50294">
    <property type="entry name" value="WD_REPEATS_REGION"/>
    <property type="match status" value="7"/>
</dbReference>
<evidence type="ECO:0000256" key="2">
    <source>
        <dbReference type="ARBA" id="ARBA00022737"/>
    </source>
</evidence>
<feature type="repeat" description="WD" evidence="3">
    <location>
        <begin position="1312"/>
        <end position="1356"/>
    </location>
</feature>
<dbReference type="SUPFAM" id="SSF50998">
    <property type="entry name" value="Quinoprotein alcohol dehydrogenase-like"/>
    <property type="match status" value="2"/>
</dbReference>
<dbReference type="PANTHER" id="PTHR22847:SF637">
    <property type="entry name" value="WD REPEAT DOMAIN 5B"/>
    <property type="match status" value="1"/>
</dbReference>
<feature type="repeat" description="WD" evidence="3">
    <location>
        <begin position="942"/>
        <end position="986"/>
    </location>
</feature>
<feature type="region of interest" description="Disordered" evidence="4">
    <location>
        <begin position="767"/>
        <end position="786"/>
    </location>
</feature>
<feature type="repeat" description="WD" evidence="3">
    <location>
        <begin position="1128"/>
        <end position="1172"/>
    </location>
</feature>
<evidence type="ECO:0000256" key="4">
    <source>
        <dbReference type="SAM" id="MobiDB-lite"/>
    </source>
</evidence>
<dbReference type="PROSITE" id="PS00678">
    <property type="entry name" value="WD_REPEATS_1"/>
    <property type="match status" value="1"/>
</dbReference>
<dbReference type="InterPro" id="IPR020472">
    <property type="entry name" value="WD40_PAC1"/>
</dbReference>
<feature type="repeat" description="WD" evidence="3">
    <location>
        <begin position="1103"/>
        <end position="1126"/>
    </location>
</feature>
<dbReference type="Gene3D" id="2.130.10.10">
    <property type="entry name" value="YVTN repeat-like/Quinoprotein amine dehydrogenase"/>
    <property type="match status" value="5"/>
</dbReference>
<sequence>MAAQDPQDADRYDGRPLQFFPVDIGRYDNHPPLPTEPEVEALAALLTPFGAETDAWHTPQESRGPDAINDRLAAWSGGGTGCDTVLYWVGHGASDGAFHALLAHAKSPRPLDTNGISHLEILQHLKKRQSRRHAGWAAVIVDACKSRRFIELMSSQATLDPDVSDFILVASSHDGSASLGAFREILDRLLTVTFRTHDTIGLYALAEQINCSMGDTVAYARTHSRAALRRTRPTVAGRMQAPLDTEAEIEDALAALTADERRHFVEKAAGGELGEQTWYFEGRETERYDVLSWLATTREGLLVVTGPAGSGKSALLGHVLIHTRPELADALSRAGHLVDLPAGTPRATEAFDLAVHLTGVTPQALLDRIVDAVELDPLPSDHPFESQMARLTGRLADRRLRTSPGEGGGRTFTLLADALDEAHLPLVIAEEVLRPLARTPGVRVVVGTRRSTREGPDLPVPDDEDLLDALGVPKGCDHPCDKVLVVRHDHEATIRYIRRRLQTAHARGALTVGQEDIERTVHALGRMEREFLFARLAVHEILHDPTLALDPAPLLDTDHRGLFARAVQRLTTVNPVHHHLLEALALSQGHGLPDRDDIWSTTATALLPAGSELPIAGEDIVRLIDGGAPYLMAATESGQTVYRLAHRAFIEHFARPAHPPDDDRHRRITTSLARRADARLPDEQPNPYVRHHLADHAALGGPAAWRLLDARPRLLDRLDATAVRGSAHLTGLGRFALPPAVAGVVAAYDRLADASDGDRRGLRELATARCTDQSTPPPQTPDPRSTWSLSWARLQRRPLHFPLQGHQGEVVAVTAFAAPDGSTLLASASDDGTVRLWDPATAEQTTASLDSRTGPVRAVTAYTAPGGRTLLATGTDAGTVHLWNPVTADQTAVSPLRGHDGPVQTVAVFTGPDGRTLLATGGDDCTVRVWDPATGHETAPPLTGHTGAVQAVTAFTAPDGRTLLASGGDDETLRVWDPVTGRQTIAPLEGHTGAVQTVVAFATADGRTLLASGSDDRTIRIWNPATGRQSAPPLEGHTDWIGELTAFRGPDGRPLLASCSDDETIRLWDPTTGQQTTPPLYGHYDKKWIGAITSFTGPDGRTLLATGSNDRTVRIWDPTTSRQASPALRSHAQEVGAVTAFTGPDGRTLLATGGDDDTARVWDAATGREIGSPLRGGGSSVEALAPFTGPDGQTFLAVCGSDVSVGIWDLATGRRRTPSLMGHTGAVRAVAAFRAPGGGTLLATGGDDRTVRVWDPATGQQLTAPLLGHTGAVRAVRFFTAADGQALLATGGNDATVRIWDPATGREAQAPLRGHTGPVRALLPLLSPEGQALLVTGSEDRTARVWDPAAGRQLTALRGHTGAVQTVTALTAPSGRPLLATGGTDRTVRLWDQATWTEQLVISVDLVVHGLAPAGPDLALATEQGVAVIRIHP</sequence>
<dbReference type="EMBL" id="BAABDE010000028">
    <property type="protein sequence ID" value="GAA3827799.1"/>
    <property type="molecule type" value="Genomic_DNA"/>
</dbReference>
<dbReference type="CDD" id="cd00200">
    <property type="entry name" value="WD40"/>
    <property type="match status" value="2"/>
</dbReference>
<keyword evidence="1 3" id="KW-0853">WD repeat</keyword>
<evidence type="ECO:0000313" key="6">
    <source>
        <dbReference type="Proteomes" id="UP001501009"/>
    </source>
</evidence>
<proteinExistence type="predicted"/>
<dbReference type="InterPro" id="IPR019775">
    <property type="entry name" value="WD40_repeat_CS"/>
</dbReference>
<comment type="caution">
    <text evidence="5">The sequence shown here is derived from an EMBL/GenBank/DDBJ whole genome shotgun (WGS) entry which is preliminary data.</text>
</comment>
<keyword evidence="6" id="KW-1185">Reference proteome</keyword>